<dbReference type="InterPro" id="IPR011711">
    <property type="entry name" value="GntR_C"/>
</dbReference>
<feature type="domain" description="GntR C-terminal" evidence="4">
    <location>
        <begin position="2"/>
        <end position="99"/>
    </location>
</feature>
<sequence length="119" mass="12995">MELITAYDQMVQSARVNDGRGFYQAILDFAASGIAATKNPVLLQLIDGIMPNLRRLQYVAIALKADALEESTRYFKIIIDALETRDPEKGVAAIEAYIEAEQSFAIAALKNSPLAGYIG</sequence>
<dbReference type="AlphaFoldDB" id="A8ZVL9"/>
<keyword evidence="3" id="KW-0804">Transcription</keyword>
<dbReference type="HOGENOM" id="CLU_2057605_0_0_7"/>
<gene>
    <name evidence="5" type="ordered locus">Dole_2402</name>
</gene>
<dbReference type="KEGG" id="dol:Dole_2402"/>
<proteinExistence type="predicted"/>
<dbReference type="InterPro" id="IPR008920">
    <property type="entry name" value="TF_FadR/GntR_C"/>
</dbReference>
<evidence type="ECO:0000313" key="6">
    <source>
        <dbReference type="Proteomes" id="UP000008561"/>
    </source>
</evidence>
<name>A8ZVL9_DESOH</name>
<keyword evidence="2" id="KW-0238">DNA-binding</keyword>
<evidence type="ECO:0000256" key="3">
    <source>
        <dbReference type="ARBA" id="ARBA00023163"/>
    </source>
</evidence>
<evidence type="ECO:0000313" key="5">
    <source>
        <dbReference type="EMBL" id="ABW68206.1"/>
    </source>
</evidence>
<reference evidence="5 6" key="1">
    <citation type="submission" date="2007-10" db="EMBL/GenBank/DDBJ databases">
        <title>Complete sequence of Desulfococcus oleovorans Hxd3.</title>
        <authorList>
            <consortium name="US DOE Joint Genome Institute"/>
            <person name="Copeland A."/>
            <person name="Lucas S."/>
            <person name="Lapidus A."/>
            <person name="Barry K."/>
            <person name="Glavina del Rio T."/>
            <person name="Dalin E."/>
            <person name="Tice H."/>
            <person name="Pitluck S."/>
            <person name="Kiss H."/>
            <person name="Brettin T."/>
            <person name="Bruce D."/>
            <person name="Detter J.C."/>
            <person name="Han C."/>
            <person name="Schmutz J."/>
            <person name="Larimer F."/>
            <person name="Land M."/>
            <person name="Hauser L."/>
            <person name="Kyrpides N."/>
            <person name="Kim E."/>
            <person name="Wawrik B."/>
            <person name="Richardson P."/>
        </authorList>
    </citation>
    <scope>NUCLEOTIDE SEQUENCE [LARGE SCALE GENOMIC DNA]</scope>
    <source>
        <strain evidence="6">DSM 6200 / JCM 39069 / Hxd3</strain>
    </source>
</reference>
<dbReference type="OrthoDB" id="3575876at2"/>
<dbReference type="Proteomes" id="UP000008561">
    <property type="component" value="Chromosome"/>
</dbReference>
<evidence type="ECO:0000256" key="1">
    <source>
        <dbReference type="ARBA" id="ARBA00023015"/>
    </source>
</evidence>
<dbReference type="GO" id="GO:0003677">
    <property type="term" value="F:DNA binding"/>
    <property type="evidence" value="ECO:0007669"/>
    <property type="project" value="UniProtKB-KW"/>
</dbReference>
<keyword evidence="6" id="KW-1185">Reference proteome</keyword>
<dbReference type="SUPFAM" id="SSF48008">
    <property type="entry name" value="GntR ligand-binding domain-like"/>
    <property type="match status" value="1"/>
</dbReference>
<protein>
    <recommendedName>
        <fullName evidence="4">GntR C-terminal domain-containing protein</fullName>
    </recommendedName>
</protein>
<dbReference type="eggNOG" id="COG2186">
    <property type="taxonomic scope" value="Bacteria"/>
</dbReference>
<dbReference type="STRING" id="96561.Dole_2402"/>
<dbReference type="Pfam" id="PF07729">
    <property type="entry name" value="FCD"/>
    <property type="match status" value="1"/>
</dbReference>
<organism evidence="5 6">
    <name type="scientific">Desulfosudis oleivorans (strain DSM 6200 / JCM 39069 / Hxd3)</name>
    <name type="common">Desulfococcus oleovorans</name>
    <dbReference type="NCBI Taxonomy" id="96561"/>
    <lineage>
        <taxon>Bacteria</taxon>
        <taxon>Pseudomonadati</taxon>
        <taxon>Thermodesulfobacteriota</taxon>
        <taxon>Desulfobacteria</taxon>
        <taxon>Desulfobacterales</taxon>
        <taxon>Desulfosudaceae</taxon>
        <taxon>Desulfosudis</taxon>
    </lineage>
</organism>
<dbReference type="Gene3D" id="1.20.120.530">
    <property type="entry name" value="GntR ligand-binding domain-like"/>
    <property type="match status" value="1"/>
</dbReference>
<evidence type="ECO:0000256" key="2">
    <source>
        <dbReference type="ARBA" id="ARBA00023125"/>
    </source>
</evidence>
<accession>A8ZVL9</accession>
<evidence type="ECO:0000259" key="4">
    <source>
        <dbReference type="Pfam" id="PF07729"/>
    </source>
</evidence>
<keyword evidence="1" id="KW-0805">Transcription regulation</keyword>
<dbReference type="EMBL" id="CP000859">
    <property type="protein sequence ID" value="ABW68206.1"/>
    <property type="molecule type" value="Genomic_DNA"/>
</dbReference>